<evidence type="ECO:0008006" key="3">
    <source>
        <dbReference type="Google" id="ProtNLM"/>
    </source>
</evidence>
<comment type="caution">
    <text evidence="1">The sequence shown here is derived from an EMBL/GenBank/DDBJ whole genome shotgun (WGS) entry which is preliminary data.</text>
</comment>
<name>A0ABW3STT0_9BACT</name>
<proteinExistence type="predicted"/>
<accession>A0ABW3STT0</accession>
<keyword evidence="2" id="KW-1185">Reference proteome</keyword>
<protein>
    <recommendedName>
        <fullName evidence="3">Polyhydroxyalkanoic acid system protein</fullName>
    </recommendedName>
</protein>
<organism evidence="1 2">
    <name type="scientific">Pontibacter rugosus</name>
    <dbReference type="NCBI Taxonomy" id="1745966"/>
    <lineage>
        <taxon>Bacteria</taxon>
        <taxon>Pseudomonadati</taxon>
        <taxon>Bacteroidota</taxon>
        <taxon>Cytophagia</taxon>
        <taxon>Cytophagales</taxon>
        <taxon>Hymenobacteraceae</taxon>
        <taxon>Pontibacter</taxon>
    </lineage>
</organism>
<dbReference type="RefSeq" id="WP_377530922.1">
    <property type="nucleotide sequence ID" value="NZ_JBHTLD010000207.1"/>
</dbReference>
<evidence type="ECO:0000313" key="2">
    <source>
        <dbReference type="Proteomes" id="UP001597094"/>
    </source>
</evidence>
<dbReference type="Proteomes" id="UP001597094">
    <property type="component" value="Unassembled WGS sequence"/>
</dbReference>
<gene>
    <name evidence="1" type="ORF">ACFQ2O_17740</name>
</gene>
<evidence type="ECO:0000313" key="1">
    <source>
        <dbReference type="EMBL" id="MFD1188058.1"/>
    </source>
</evidence>
<sequence>MAKRLQYDGIKPEAFDQMKIKLKSFGLDLKGNEGNFNEKGVSGQYTYSPESESLILDELSVGFPASMMLNLDTLQKRMTDVVAQHGGRPQQ</sequence>
<dbReference type="EMBL" id="JBHTLD010000207">
    <property type="protein sequence ID" value="MFD1188058.1"/>
    <property type="molecule type" value="Genomic_DNA"/>
</dbReference>
<reference evidence="2" key="1">
    <citation type="journal article" date="2019" name="Int. J. Syst. Evol. Microbiol.">
        <title>The Global Catalogue of Microorganisms (GCM) 10K type strain sequencing project: providing services to taxonomists for standard genome sequencing and annotation.</title>
        <authorList>
            <consortium name="The Broad Institute Genomics Platform"/>
            <consortium name="The Broad Institute Genome Sequencing Center for Infectious Disease"/>
            <person name="Wu L."/>
            <person name="Ma J."/>
        </authorList>
    </citation>
    <scope>NUCLEOTIDE SEQUENCE [LARGE SCALE GENOMIC DNA]</scope>
    <source>
        <strain evidence="2">JCM 31319</strain>
    </source>
</reference>